<dbReference type="Proteomes" id="UP000662438">
    <property type="component" value="Unassembled WGS sequence"/>
</dbReference>
<protein>
    <submittedName>
        <fullName evidence="1">Uncharacterized protein</fullName>
    </submittedName>
</protein>
<comment type="caution">
    <text evidence="1">The sequence shown here is derived from an EMBL/GenBank/DDBJ whole genome shotgun (WGS) entry which is preliminary data.</text>
</comment>
<evidence type="ECO:0000313" key="1">
    <source>
        <dbReference type="EMBL" id="MBF1969144.1"/>
    </source>
</evidence>
<dbReference type="AlphaFoldDB" id="A0ABD4JT69"/>
<reference evidence="1 2" key="1">
    <citation type="submission" date="2020-10" db="EMBL/GenBank/DDBJ databases">
        <title>Genomic surveiliance of eskapee pathogens from blood stream infections in KZN.</title>
        <authorList>
            <person name="Hetsa B.A."/>
            <person name="Amoako D.G."/>
            <person name="Akebe A.L.K."/>
            <person name="Essack S."/>
        </authorList>
    </citation>
    <scope>NUCLEOTIDE SEQUENCE [LARGE SCALE GENOMIC DNA]</scope>
    <source>
        <strain evidence="1 2">E6</strain>
    </source>
</reference>
<evidence type="ECO:0000313" key="2">
    <source>
        <dbReference type="Proteomes" id="UP000662438"/>
    </source>
</evidence>
<dbReference type="EMBL" id="JADIXG010000003">
    <property type="protein sequence ID" value="MBF1969144.1"/>
    <property type="molecule type" value="Genomic_DNA"/>
</dbReference>
<organism evidence="1 2">
    <name type="scientific">Enterobacter hormaechei</name>
    <dbReference type="NCBI Taxonomy" id="158836"/>
    <lineage>
        <taxon>Bacteria</taxon>
        <taxon>Pseudomonadati</taxon>
        <taxon>Pseudomonadota</taxon>
        <taxon>Gammaproteobacteria</taxon>
        <taxon>Enterobacterales</taxon>
        <taxon>Enterobacteriaceae</taxon>
        <taxon>Enterobacter</taxon>
        <taxon>Enterobacter cloacae complex</taxon>
    </lineage>
</organism>
<sequence length="116" mass="13521">MTNQAQLWPEGEIFTREVFIPTKYDPLPVLVTYIVPPFDIVVETWQNKDPAKSYALFRQFIVDWDQQDKLTDDILISFLVGYPGTDEAIFSGWCKYMNEALIENEHLFSVRSQAIN</sequence>
<dbReference type="RefSeq" id="WP_039274453.1">
    <property type="nucleotide sequence ID" value="NZ_CP047715.1"/>
</dbReference>
<proteinExistence type="predicted"/>
<gene>
    <name evidence="1" type="ORF">ISX34_04575</name>
</gene>
<name>A0ABD4JT69_9ENTR</name>
<accession>A0ABD4JT69</accession>